<evidence type="ECO:0000259" key="5">
    <source>
        <dbReference type="PROSITE" id="PS51158"/>
    </source>
</evidence>
<dbReference type="GO" id="GO:0005524">
    <property type="term" value="F:ATP binding"/>
    <property type="evidence" value="ECO:0007669"/>
    <property type="project" value="InterPro"/>
</dbReference>
<feature type="region of interest" description="Disordered" evidence="4">
    <location>
        <begin position="109"/>
        <end position="137"/>
    </location>
</feature>
<evidence type="ECO:0000256" key="2">
    <source>
        <dbReference type="ARBA" id="ARBA00022679"/>
    </source>
</evidence>
<accession>F4RSD2</accession>
<sequence>MVGNPYIGARYRQIPSHPTLPLPAHKGLVGLACPECPAPHARSLVYLSDNEEKDTVNVKCPNTTHYYRTFKLNQLIHKIGCINAGAPYPISFDLSAYGPPVNIRGLPVAPRTSPNESQSKTFKQPKRAGPGLECTRPTIGPTANKHKKAGHAGFIDTPPVVPRSTFTSAKFDEMPVVPKRPKVLPAQCAQSIGRVGRVLTDDGMLVLTAARLKHAEAGTDSPVISHFFEEWPVAILNSCQSLLREAQAAAGTNWKGQLLVWEESIHKWREIPVNLPHRYTQTSRNLVLCVPNQRAYLTDEVRDVLEGLGMGKPVVPRSSTPSGPAAPASVVQVTSTTNRSDGDPPDPEPRSTSYTPPSGQAPVNLELDSDTVPPKQLEPPQPAPMPSTPESLHNFDDLYSHLDPALFGQVDKEVEGYIISPSHFMPQQTQGAALKEWPGEDTLVSSLLAWYTSAGVPPRRKARISLWIKQYGSNYTFHDKTVYRYAAWVDLVGLERMQAWVNQWPEAGTITSDSITVAWTRRNFQKEFNMDLGWKALPFDQPEDNLVSTNNKDKAGLRSNRVFGLAERGGITRRTPDALKYKWACTSFNIDVDQNNHRFSWDGRYTYPAVWHKGANNIPLDACALHPRKDNIHNHMRFAQMYAHAECLLQKFIPALFEQVEFTGALSRVLCHLHIVQNFILFNAKGSNISSTRWFNLREKVESTPAFITSDFQFGPLHRAPNYLGRFFECFTHWTYEYHHHQALIYGFRGDGSVITDLAMEDNTRDWFLQNPSTAGLQVFASTHECNHFCRSLGMTPPPPYYPVESPPVNPED</sequence>
<evidence type="ECO:0000256" key="3">
    <source>
        <dbReference type="ARBA" id="ARBA00022777"/>
    </source>
</evidence>
<dbReference type="GO" id="GO:0004674">
    <property type="term" value="F:protein serine/threonine kinase activity"/>
    <property type="evidence" value="ECO:0007669"/>
    <property type="project" value="UniProtKB-KW"/>
</dbReference>
<gene>
    <name evidence="6" type="ORF">MELLADRAFT_88616</name>
</gene>
<evidence type="ECO:0000313" key="6">
    <source>
        <dbReference type="EMBL" id="EGG04713.1"/>
    </source>
</evidence>
<dbReference type="SUPFAM" id="SSF56112">
    <property type="entry name" value="Protein kinase-like (PK-like)"/>
    <property type="match status" value="1"/>
</dbReference>
<feature type="compositionally biased region" description="Low complexity" evidence="4">
    <location>
        <begin position="316"/>
        <end position="329"/>
    </location>
</feature>
<feature type="domain" description="Alpha-type protein kinase" evidence="5">
    <location>
        <begin position="575"/>
        <end position="798"/>
    </location>
</feature>
<dbReference type="EMBL" id="GL883117">
    <property type="protein sequence ID" value="EGG04713.1"/>
    <property type="molecule type" value="Genomic_DNA"/>
</dbReference>
<reference evidence="7" key="1">
    <citation type="journal article" date="2011" name="Proc. Natl. Acad. Sci. U.S.A.">
        <title>Obligate biotrophy features unraveled by the genomic analysis of rust fungi.</title>
        <authorList>
            <person name="Duplessis S."/>
            <person name="Cuomo C.A."/>
            <person name="Lin Y.-C."/>
            <person name="Aerts A."/>
            <person name="Tisserant E."/>
            <person name="Veneault-Fourrey C."/>
            <person name="Joly D.L."/>
            <person name="Hacquard S."/>
            <person name="Amselem J."/>
            <person name="Cantarel B.L."/>
            <person name="Chiu R."/>
            <person name="Coutinho P.M."/>
            <person name="Feau N."/>
            <person name="Field M."/>
            <person name="Frey P."/>
            <person name="Gelhaye E."/>
            <person name="Goldberg J."/>
            <person name="Grabherr M.G."/>
            <person name="Kodira C.D."/>
            <person name="Kohler A."/>
            <person name="Kuees U."/>
            <person name="Lindquist E.A."/>
            <person name="Lucas S.M."/>
            <person name="Mago R."/>
            <person name="Mauceli E."/>
            <person name="Morin E."/>
            <person name="Murat C."/>
            <person name="Pangilinan J.L."/>
            <person name="Park R."/>
            <person name="Pearson M."/>
            <person name="Quesneville H."/>
            <person name="Rouhier N."/>
            <person name="Sakthikumar S."/>
            <person name="Salamov A.A."/>
            <person name="Schmutz J."/>
            <person name="Selles B."/>
            <person name="Shapiro H."/>
            <person name="Tanguay P."/>
            <person name="Tuskan G.A."/>
            <person name="Henrissat B."/>
            <person name="Van de Peer Y."/>
            <person name="Rouze P."/>
            <person name="Ellis J.G."/>
            <person name="Dodds P.N."/>
            <person name="Schein J.E."/>
            <person name="Zhong S."/>
            <person name="Hamelin R.C."/>
            <person name="Grigoriev I.V."/>
            <person name="Szabo L.J."/>
            <person name="Martin F."/>
        </authorList>
    </citation>
    <scope>NUCLEOTIDE SEQUENCE [LARGE SCALE GENOMIC DNA]</scope>
    <source>
        <strain evidence="7">98AG31 / pathotype 3-4-7</strain>
    </source>
</reference>
<dbReference type="VEuPathDB" id="FungiDB:MELLADRAFT_88616"/>
<feature type="region of interest" description="Disordered" evidence="4">
    <location>
        <begin position="312"/>
        <end position="395"/>
    </location>
</feature>
<dbReference type="HOGENOM" id="CLU_347170_0_0_1"/>
<dbReference type="PROSITE" id="PS51158">
    <property type="entry name" value="ALPHA_KINASE"/>
    <property type="match status" value="1"/>
</dbReference>
<dbReference type="Proteomes" id="UP000001072">
    <property type="component" value="Unassembled WGS sequence"/>
</dbReference>
<evidence type="ECO:0000256" key="1">
    <source>
        <dbReference type="ARBA" id="ARBA00022527"/>
    </source>
</evidence>
<keyword evidence="3" id="KW-0418">Kinase</keyword>
<dbReference type="Gene3D" id="3.20.200.10">
    <property type="entry name" value="MHCK/EF2 kinase"/>
    <property type="match status" value="1"/>
</dbReference>
<evidence type="ECO:0000313" key="7">
    <source>
        <dbReference type="Proteomes" id="UP000001072"/>
    </source>
</evidence>
<protein>
    <recommendedName>
        <fullName evidence="5">Alpha-type protein kinase domain-containing protein</fullName>
    </recommendedName>
</protein>
<keyword evidence="2" id="KW-0808">Transferase</keyword>
<keyword evidence="1" id="KW-0723">Serine/threonine-protein kinase</keyword>
<feature type="compositionally biased region" description="Polar residues" evidence="4">
    <location>
        <begin position="112"/>
        <end position="122"/>
    </location>
</feature>
<evidence type="ECO:0000256" key="4">
    <source>
        <dbReference type="SAM" id="MobiDB-lite"/>
    </source>
</evidence>
<dbReference type="RefSeq" id="XP_007412152.1">
    <property type="nucleotide sequence ID" value="XM_007412090.1"/>
</dbReference>
<dbReference type="Pfam" id="PF02816">
    <property type="entry name" value="Alpha_kinase"/>
    <property type="match status" value="1"/>
</dbReference>
<dbReference type="InParanoid" id="F4RSD2"/>
<feature type="compositionally biased region" description="Pro residues" evidence="4">
    <location>
        <begin position="376"/>
        <end position="387"/>
    </location>
</feature>
<dbReference type="OrthoDB" id="301415at2759"/>
<proteinExistence type="predicted"/>
<dbReference type="InterPro" id="IPR004166">
    <property type="entry name" value="a-kinase_dom"/>
</dbReference>
<organism evidence="7">
    <name type="scientific">Melampsora larici-populina (strain 98AG31 / pathotype 3-4-7)</name>
    <name type="common">Poplar leaf rust fungus</name>
    <dbReference type="NCBI Taxonomy" id="747676"/>
    <lineage>
        <taxon>Eukaryota</taxon>
        <taxon>Fungi</taxon>
        <taxon>Dikarya</taxon>
        <taxon>Basidiomycota</taxon>
        <taxon>Pucciniomycotina</taxon>
        <taxon>Pucciniomycetes</taxon>
        <taxon>Pucciniales</taxon>
        <taxon>Melampsoraceae</taxon>
        <taxon>Melampsora</taxon>
    </lineage>
</organism>
<name>F4RSD2_MELLP</name>
<dbReference type="InterPro" id="IPR011009">
    <property type="entry name" value="Kinase-like_dom_sf"/>
</dbReference>
<dbReference type="GeneID" id="18934934"/>
<dbReference type="KEGG" id="mlr:MELLADRAFT_88616"/>
<dbReference type="AlphaFoldDB" id="F4RSD2"/>
<keyword evidence="7" id="KW-1185">Reference proteome</keyword>